<dbReference type="PROSITE" id="PS01117">
    <property type="entry name" value="HTH_MARR_1"/>
    <property type="match status" value="1"/>
</dbReference>
<dbReference type="PROSITE" id="PS50995">
    <property type="entry name" value="HTH_MARR_2"/>
    <property type="match status" value="1"/>
</dbReference>
<name>A0A4R4E8H9_9BACL</name>
<dbReference type="AlphaFoldDB" id="A0A4R4E8H9"/>
<dbReference type="GO" id="GO:0003700">
    <property type="term" value="F:DNA-binding transcription factor activity"/>
    <property type="evidence" value="ECO:0007669"/>
    <property type="project" value="InterPro"/>
</dbReference>
<accession>A0A4R4E8H9</accession>
<dbReference type="OrthoDB" id="9799747at2"/>
<reference evidence="5 6" key="1">
    <citation type="submission" date="2019-03" db="EMBL/GenBank/DDBJ databases">
        <authorList>
            <person name="Kim M.K.M."/>
        </authorList>
    </citation>
    <scope>NUCLEOTIDE SEQUENCE [LARGE SCALE GENOMIC DNA]</scope>
    <source>
        <strain evidence="5 6">18JY21-1</strain>
    </source>
</reference>
<keyword evidence="2" id="KW-0238">DNA-binding</keyword>
<keyword evidence="1" id="KW-0805">Transcription regulation</keyword>
<keyword evidence="3" id="KW-0804">Transcription</keyword>
<dbReference type="PANTHER" id="PTHR42756:SF1">
    <property type="entry name" value="TRANSCRIPTIONAL REPRESSOR OF EMRAB OPERON"/>
    <property type="match status" value="1"/>
</dbReference>
<dbReference type="PANTHER" id="PTHR42756">
    <property type="entry name" value="TRANSCRIPTIONAL REGULATOR, MARR"/>
    <property type="match status" value="1"/>
</dbReference>
<dbReference type="InterPro" id="IPR000835">
    <property type="entry name" value="HTH_MarR-typ"/>
</dbReference>
<evidence type="ECO:0000313" key="5">
    <source>
        <dbReference type="EMBL" id="TCZ76094.1"/>
    </source>
</evidence>
<protein>
    <submittedName>
        <fullName evidence="5">MarR family transcriptional regulator</fullName>
    </submittedName>
</protein>
<gene>
    <name evidence="5" type="ORF">E0485_14720</name>
</gene>
<comment type="caution">
    <text evidence="5">The sequence shown here is derived from an EMBL/GenBank/DDBJ whole genome shotgun (WGS) entry which is preliminary data.</text>
</comment>
<dbReference type="SMART" id="SM00347">
    <property type="entry name" value="HTH_MARR"/>
    <property type="match status" value="1"/>
</dbReference>
<dbReference type="Gene3D" id="1.10.10.10">
    <property type="entry name" value="Winged helix-like DNA-binding domain superfamily/Winged helix DNA-binding domain"/>
    <property type="match status" value="1"/>
</dbReference>
<dbReference type="InterPro" id="IPR036390">
    <property type="entry name" value="WH_DNA-bd_sf"/>
</dbReference>
<keyword evidence="6" id="KW-1185">Reference proteome</keyword>
<evidence type="ECO:0000259" key="4">
    <source>
        <dbReference type="PROSITE" id="PS50995"/>
    </source>
</evidence>
<evidence type="ECO:0000313" key="6">
    <source>
        <dbReference type="Proteomes" id="UP000295418"/>
    </source>
</evidence>
<dbReference type="Proteomes" id="UP000295418">
    <property type="component" value="Unassembled WGS sequence"/>
</dbReference>
<evidence type="ECO:0000256" key="2">
    <source>
        <dbReference type="ARBA" id="ARBA00023125"/>
    </source>
</evidence>
<dbReference type="InterPro" id="IPR023187">
    <property type="entry name" value="Tscrpt_reg_MarR-type_CS"/>
</dbReference>
<feature type="domain" description="HTH marR-type" evidence="4">
    <location>
        <begin position="11"/>
        <end position="143"/>
    </location>
</feature>
<sequence length="149" mass="16956">METKDKDKDAALELFVVLSRAYNAVAENIQRDIRKYSLNPTEFGVLELLYHKGQHPLQQIGEKILLSSGSITYVVDKLEKKGYLVREACSKDRRIIYAVITEEGKKLMDNIFPAHAEMIHETVSGLVPAEQEMATYLLKKLGKYAQNKL</sequence>
<evidence type="ECO:0000256" key="1">
    <source>
        <dbReference type="ARBA" id="ARBA00023015"/>
    </source>
</evidence>
<dbReference type="SUPFAM" id="SSF46785">
    <property type="entry name" value="Winged helix' DNA-binding domain"/>
    <property type="match status" value="1"/>
</dbReference>
<dbReference type="RefSeq" id="WP_132418820.1">
    <property type="nucleotide sequence ID" value="NZ_SKFG01000014.1"/>
</dbReference>
<dbReference type="EMBL" id="SKFG01000014">
    <property type="protein sequence ID" value="TCZ76094.1"/>
    <property type="molecule type" value="Genomic_DNA"/>
</dbReference>
<evidence type="ECO:0000256" key="3">
    <source>
        <dbReference type="ARBA" id="ARBA00023163"/>
    </source>
</evidence>
<proteinExistence type="predicted"/>
<dbReference type="InterPro" id="IPR036388">
    <property type="entry name" value="WH-like_DNA-bd_sf"/>
</dbReference>
<dbReference type="GO" id="GO:0003677">
    <property type="term" value="F:DNA binding"/>
    <property type="evidence" value="ECO:0007669"/>
    <property type="project" value="UniProtKB-KW"/>
</dbReference>
<organism evidence="5 6">
    <name type="scientific">Paenibacillus albiflavus</name>
    <dbReference type="NCBI Taxonomy" id="2545760"/>
    <lineage>
        <taxon>Bacteria</taxon>
        <taxon>Bacillati</taxon>
        <taxon>Bacillota</taxon>
        <taxon>Bacilli</taxon>
        <taxon>Bacillales</taxon>
        <taxon>Paenibacillaceae</taxon>
        <taxon>Paenibacillus</taxon>
    </lineage>
</organism>
<dbReference type="Pfam" id="PF01047">
    <property type="entry name" value="MarR"/>
    <property type="match status" value="1"/>
</dbReference>
<dbReference type="PRINTS" id="PR00598">
    <property type="entry name" value="HTHMARR"/>
</dbReference>